<dbReference type="Proteomes" id="UP000708338">
    <property type="component" value="Unassembled WGS sequence"/>
</dbReference>
<name>A0AA41FHT7_9FIRM</name>
<sequence length="72" mass="8781">MKDLKIRYNNENEEIKKCEYDTIMDFIDEMESDSIDIPMRDYNVVEATFFEKRKESFVTMEELLEQCKQIVK</sequence>
<protein>
    <submittedName>
        <fullName evidence="1">Uncharacterized protein</fullName>
    </submittedName>
</protein>
<evidence type="ECO:0000313" key="2">
    <source>
        <dbReference type="Proteomes" id="UP000708338"/>
    </source>
</evidence>
<comment type="caution">
    <text evidence="1">The sequence shown here is derived from an EMBL/GenBank/DDBJ whole genome shotgun (WGS) entry which is preliminary data.</text>
</comment>
<dbReference type="RefSeq" id="WP_117452160.1">
    <property type="nucleotide sequence ID" value="NZ_CABJDD010000024.1"/>
</dbReference>
<dbReference type="EMBL" id="WQPS01000029">
    <property type="protein sequence ID" value="MBT9811700.1"/>
    <property type="molecule type" value="Genomic_DNA"/>
</dbReference>
<reference evidence="1" key="1">
    <citation type="journal article" date="2021" name="Gut Microbes">
        <title>A synthetic consortium of 100 gut commensals modulates the composition and function in a colon model of the microbiome of elderly subjects.</title>
        <authorList>
            <person name="Perez M."/>
            <person name="Ntemiri A."/>
            <person name="Tan H."/>
            <person name="Harris H.M.B."/>
            <person name="Roager H.M."/>
            <person name="Ribiere C."/>
            <person name="O'Toole P.W."/>
        </authorList>
    </citation>
    <scope>NUCLEOTIDE SEQUENCE</scope>
    <source>
        <strain evidence="1">MCC335</strain>
    </source>
</reference>
<gene>
    <name evidence="1" type="ORF">GPL26_18945</name>
</gene>
<dbReference type="AlphaFoldDB" id="A0AA41FHT7"/>
<evidence type="ECO:0000313" key="1">
    <source>
        <dbReference type="EMBL" id="MBT9811700.1"/>
    </source>
</evidence>
<proteinExistence type="predicted"/>
<accession>A0AA41FHT7</accession>
<organism evidence="1 2">
    <name type="scientific">Enterocloster citroniae</name>
    <dbReference type="NCBI Taxonomy" id="358743"/>
    <lineage>
        <taxon>Bacteria</taxon>
        <taxon>Bacillati</taxon>
        <taxon>Bacillota</taxon>
        <taxon>Clostridia</taxon>
        <taxon>Lachnospirales</taxon>
        <taxon>Lachnospiraceae</taxon>
        <taxon>Enterocloster</taxon>
    </lineage>
</organism>